<keyword evidence="2" id="KW-0812">Transmembrane</keyword>
<evidence type="ECO:0000313" key="5">
    <source>
        <dbReference type="Proteomes" id="UP000293952"/>
    </source>
</evidence>
<proteinExistence type="predicted"/>
<feature type="signal peptide" evidence="3">
    <location>
        <begin position="1"/>
        <end position="19"/>
    </location>
</feature>
<dbReference type="RefSeq" id="WP_130092160.1">
    <property type="nucleotide sequence ID" value="NZ_SETE01000001.1"/>
</dbReference>
<keyword evidence="5" id="KW-1185">Reference proteome</keyword>
<keyword evidence="2" id="KW-0472">Membrane</keyword>
<keyword evidence="1" id="KW-0175">Coiled coil</keyword>
<evidence type="ECO:0000256" key="1">
    <source>
        <dbReference type="SAM" id="Coils"/>
    </source>
</evidence>
<comment type="caution">
    <text evidence="4">The sequence shown here is derived from an EMBL/GenBank/DDBJ whole genome shotgun (WGS) entry which is preliminary data.</text>
</comment>
<dbReference type="AlphaFoldDB" id="A0A4Q4KRA5"/>
<feature type="chain" id="PRO_5020424276" evidence="3">
    <location>
        <begin position="20"/>
        <end position="362"/>
    </location>
</feature>
<sequence length="362" mass="39946">MKKSVLIFLFLIGAVASQAQNIRIADSRDFLYSDFFVAIVAGVLLALIFQIVLTALSVAMGITMIGNVKKKYARNKAKLDSARGSNEFTLADDDDDEEGLSGVKFSSAFGIWSLITTAISLFGACALALNLSFFGTLASNLTIALVIWALFFMILFYLETKIVHTLIGGLVTTATAGLKSSAGIVKDLFKIAPSNKKESVIEKTMDKVRRDFDVNLSTDKITRILDDFLEEMEQEELNFEDLKADLTKVIDNPKESLSIIKSRINKLDEGAIKDLVTNNRFINENDIEKITSEINEAVENVKVKIDKIERKVFEQIELAKRKAVIQAEHARKTAASAARWLVLTVVFSGGAAMLGAYLELLK</sequence>
<dbReference type="OrthoDB" id="1403850at2"/>
<protein>
    <submittedName>
        <fullName evidence="4">Uncharacterized protein</fullName>
    </submittedName>
</protein>
<reference evidence="4 5" key="1">
    <citation type="submission" date="2019-02" db="EMBL/GenBank/DDBJ databases">
        <title>Genome sequence of the sea-ice species Brumimicrobium glaciale.</title>
        <authorList>
            <person name="Bowman J.P."/>
        </authorList>
    </citation>
    <scope>NUCLEOTIDE SEQUENCE [LARGE SCALE GENOMIC DNA]</scope>
    <source>
        <strain evidence="4 5">IC156</strain>
    </source>
</reference>
<feature type="transmembrane region" description="Helical" evidence="2">
    <location>
        <begin position="137"/>
        <end position="158"/>
    </location>
</feature>
<gene>
    <name evidence="4" type="ORF">ERX46_02010</name>
</gene>
<evidence type="ECO:0000256" key="2">
    <source>
        <dbReference type="SAM" id="Phobius"/>
    </source>
</evidence>
<feature type="transmembrane region" description="Helical" evidence="2">
    <location>
        <begin position="35"/>
        <end position="68"/>
    </location>
</feature>
<feature type="transmembrane region" description="Helical" evidence="2">
    <location>
        <begin position="109"/>
        <end position="131"/>
    </location>
</feature>
<feature type="transmembrane region" description="Helical" evidence="2">
    <location>
        <begin position="340"/>
        <end position="358"/>
    </location>
</feature>
<feature type="coiled-coil region" evidence="1">
    <location>
        <begin position="225"/>
        <end position="252"/>
    </location>
</feature>
<dbReference type="EMBL" id="SETE01000001">
    <property type="protein sequence ID" value="RYM35793.1"/>
    <property type="molecule type" value="Genomic_DNA"/>
</dbReference>
<evidence type="ECO:0000313" key="4">
    <source>
        <dbReference type="EMBL" id="RYM35793.1"/>
    </source>
</evidence>
<accession>A0A4Q4KRA5</accession>
<keyword evidence="2" id="KW-1133">Transmembrane helix</keyword>
<organism evidence="4 5">
    <name type="scientific">Brumimicrobium glaciale</name>
    <dbReference type="NCBI Taxonomy" id="200475"/>
    <lineage>
        <taxon>Bacteria</taxon>
        <taxon>Pseudomonadati</taxon>
        <taxon>Bacteroidota</taxon>
        <taxon>Flavobacteriia</taxon>
        <taxon>Flavobacteriales</taxon>
        <taxon>Crocinitomicaceae</taxon>
        <taxon>Brumimicrobium</taxon>
    </lineage>
</organism>
<keyword evidence="3" id="KW-0732">Signal</keyword>
<evidence type="ECO:0000256" key="3">
    <source>
        <dbReference type="SAM" id="SignalP"/>
    </source>
</evidence>
<dbReference type="Proteomes" id="UP000293952">
    <property type="component" value="Unassembled WGS sequence"/>
</dbReference>
<name>A0A4Q4KRA5_9FLAO</name>